<accession>A0AAD1RB47</accession>
<keyword evidence="3" id="KW-1185">Reference proteome</keyword>
<protein>
    <recommendedName>
        <fullName evidence="4">Retrotransposon gag domain-containing protein</fullName>
    </recommendedName>
</protein>
<evidence type="ECO:0000256" key="1">
    <source>
        <dbReference type="SAM" id="MobiDB-lite"/>
    </source>
</evidence>
<proteinExistence type="predicted"/>
<dbReference type="EMBL" id="OW240913">
    <property type="protein sequence ID" value="CAH2245254.1"/>
    <property type="molecule type" value="Genomic_DNA"/>
</dbReference>
<name>A0AAD1RB47_PELCU</name>
<feature type="compositionally biased region" description="Polar residues" evidence="1">
    <location>
        <begin position="136"/>
        <end position="145"/>
    </location>
</feature>
<dbReference type="AlphaFoldDB" id="A0AAD1RB47"/>
<evidence type="ECO:0000313" key="3">
    <source>
        <dbReference type="Proteomes" id="UP001295444"/>
    </source>
</evidence>
<dbReference type="PANTHER" id="PTHR33198">
    <property type="entry name" value="ANK_REP_REGION DOMAIN-CONTAINING PROTEIN-RELATED"/>
    <property type="match status" value="1"/>
</dbReference>
<reference evidence="2" key="1">
    <citation type="submission" date="2022-03" db="EMBL/GenBank/DDBJ databases">
        <authorList>
            <person name="Alioto T."/>
            <person name="Alioto T."/>
            <person name="Gomez Garrido J."/>
        </authorList>
    </citation>
    <scope>NUCLEOTIDE SEQUENCE</scope>
</reference>
<sequence length="188" mass="21516">MTLKPSLMQLEAFFRPAKNLICERYIFGSCKQEECESIDNFVTRLREKAASCEYGSLRDELIRHKIVLDINTESTCRRLLREQDLNLHAAIEKCCTAELTDKHMRAMEQDKQTDSIHEAFKQQISLKNHQHKDQHQSTSPVSKPTSCKYGGSIHVREKEQCLHMGKPVDHVGGSMSVKMKGSQEAKPN</sequence>
<organism evidence="2 3">
    <name type="scientific">Pelobates cultripes</name>
    <name type="common">Western spadefoot toad</name>
    <dbReference type="NCBI Taxonomy" id="61616"/>
    <lineage>
        <taxon>Eukaryota</taxon>
        <taxon>Metazoa</taxon>
        <taxon>Chordata</taxon>
        <taxon>Craniata</taxon>
        <taxon>Vertebrata</taxon>
        <taxon>Euteleostomi</taxon>
        <taxon>Amphibia</taxon>
        <taxon>Batrachia</taxon>
        <taxon>Anura</taxon>
        <taxon>Pelobatoidea</taxon>
        <taxon>Pelobatidae</taxon>
        <taxon>Pelobates</taxon>
    </lineage>
</organism>
<gene>
    <name evidence="2" type="ORF">PECUL_23A010342</name>
</gene>
<dbReference type="Proteomes" id="UP001295444">
    <property type="component" value="Chromosome 02"/>
</dbReference>
<evidence type="ECO:0000313" key="2">
    <source>
        <dbReference type="EMBL" id="CAH2245254.1"/>
    </source>
</evidence>
<feature type="compositionally biased region" description="Basic and acidic residues" evidence="1">
    <location>
        <begin position="154"/>
        <end position="169"/>
    </location>
</feature>
<evidence type="ECO:0008006" key="4">
    <source>
        <dbReference type="Google" id="ProtNLM"/>
    </source>
</evidence>
<feature type="region of interest" description="Disordered" evidence="1">
    <location>
        <begin position="126"/>
        <end position="188"/>
    </location>
</feature>